<feature type="domain" description="UspA" evidence="2">
    <location>
        <begin position="3"/>
        <end position="141"/>
    </location>
</feature>
<dbReference type="AlphaFoldDB" id="A0A072NYX0"/>
<dbReference type="PANTHER" id="PTHR46268">
    <property type="entry name" value="STRESS RESPONSE PROTEIN NHAX"/>
    <property type="match status" value="1"/>
</dbReference>
<dbReference type="Proteomes" id="UP000027936">
    <property type="component" value="Unassembled WGS sequence"/>
</dbReference>
<dbReference type="PANTHER" id="PTHR46268:SF6">
    <property type="entry name" value="UNIVERSAL STRESS PROTEIN UP12"/>
    <property type="match status" value="1"/>
</dbReference>
<dbReference type="PATRIC" id="fig|1348973.3.peg.2021"/>
<evidence type="ECO:0000313" key="3">
    <source>
        <dbReference type="EMBL" id="KEF38460.1"/>
    </source>
</evidence>
<evidence type="ECO:0000313" key="4">
    <source>
        <dbReference type="Proteomes" id="UP000027936"/>
    </source>
</evidence>
<proteinExistence type="inferred from homology"/>
<gene>
    <name evidence="3" type="ORF">M670_02086</name>
</gene>
<dbReference type="Pfam" id="PF00582">
    <property type="entry name" value="Usp"/>
    <property type="match status" value="1"/>
</dbReference>
<dbReference type="SUPFAM" id="SSF52402">
    <property type="entry name" value="Adenine nucleotide alpha hydrolases-like"/>
    <property type="match status" value="1"/>
</dbReference>
<organism evidence="3 4">
    <name type="scientific">Schinkia azotoformans MEV2011</name>
    <dbReference type="NCBI Taxonomy" id="1348973"/>
    <lineage>
        <taxon>Bacteria</taxon>
        <taxon>Bacillati</taxon>
        <taxon>Bacillota</taxon>
        <taxon>Bacilli</taxon>
        <taxon>Bacillales</taxon>
        <taxon>Bacillaceae</taxon>
        <taxon>Calidifontibacillus/Schinkia group</taxon>
        <taxon>Schinkia</taxon>
    </lineage>
</organism>
<evidence type="ECO:0000256" key="1">
    <source>
        <dbReference type="ARBA" id="ARBA00008791"/>
    </source>
</evidence>
<dbReference type="CDD" id="cd00293">
    <property type="entry name" value="USP-like"/>
    <property type="match status" value="1"/>
</dbReference>
<protein>
    <submittedName>
        <fullName evidence="3">Universal stress protein UspA-like protein</fullName>
    </submittedName>
</protein>
<sequence>MENTILVPVDGSDHSRRALKFAVHIAKGLQAKIIVLNVQLSLNTRNVKRFISQEELHEYQEGEAQEAIDKVLDIVQDQGLEVVTKSRIGLPDLEICKEAEEEQVTMIVMGTRGLGAFKRNILGSVSYSVLHEAPVPVTVVP</sequence>
<reference evidence="3 4" key="1">
    <citation type="submission" date="2014-04" db="EMBL/GenBank/DDBJ databases">
        <title>Draft genome sequence of Bacillus azotoformans MEV2011, a (co-) denitrifying strain unable to grow in the presence of oxygen.</title>
        <authorList>
            <person name="Nielsen M."/>
            <person name="Schreiber L."/>
            <person name="Finster K."/>
            <person name="Schramm A."/>
        </authorList>
    </citation>
    <scope>NUCLEOTIDE SEQUENCE [LARGE SCALE GENOMIC DNA]</scope>
    <source>
        <strain evidence="3 4">MEV2011</strain>
    </source>
</reference>
<dbReference type="InterPro" id="IPR014729">
    <property type="entry name" value="Rossmann-like_a/b/a_fold"/>
</dbReference>
<comment type="caution">
    <text evidence="3">The sequence shown here is derived from an EMBL/GenBank/DDBJ whole genome shotgun (WGS) entry which is preliminary data.</text>
</comment>
<dbReference type="PRINTS" id="PR01438">
    <property type="entry name" value="UNVRSLSTRESS"/>
</dbReference>
<dbReference type="InterPro" id="IPR006015">
    <property type="entry name" value="Universal_stress_UspA"/>
</dbReference>
<dbReference type="EMBL" id="JJRY01000007">
    <property type="protein sequence ID" value="KEF38460.1"/>
    <property type="molecule type" value="Genomic_DNA"/>
</dbReference>
<name>A0A072NYX0_SCHAZ</name>
<dbReference type="RefSeq" id="WP_003333120.1">
    <property type="nucleotide sequence ID" value="NZ_JJRY01000007.1"/>
</dbReference>
<accession>A0A072NYX0</accession>
<dbReference type="OrthoDB" id="9777884at2"/>
<dbReference type="InterPro" id="IPR006016">
    <property type="entry name" value="UspA"/>
</dbReference>
<dbReference type="Gene3D" id="3.40.50.620">
    <property type="entry name" value="HUPs"/>
    <property type="match status" value="1"/>
</dbReference>
<comment type="similarity">
    <text evidence="1">Belongs to the universal stress protein A family.</text>
</comment>
<evidence type="ECO:0000259" key="2">
    <source>
        <dbReference type="Pfam" id="PF00582"/>
    </source>
</evidence>